<evidence type="ECO:0000313" key="5">
    <source>
        <dbReference type="RefSeq" id="XP_002735131.1"/>
    </source>
</evidence>
<dbReference type="RefSeq" id="XP_002735131.1">
    <property type="nucleotide sequence ID" value="XM_002735085.1"/>
</dbReference>
<sequence length="372" mass="43531">MRLVPRLFAILFTSSLTLYCCLSIRHKHLVEDDILRSQDTNITVRTSVLKKVARPQTLPSDVGTNLTAYIKAKFGNTCYKEESFSQWWANNTLSNELLVDNLIGCRRSISDAFIVGVKKCATTALRDVLAIHPYIMHRPGEIHFYDRHFHEGYYWYRKQFPFSKKWQVVLEKTPQTFSFPEDAPKKMAELNPKTKLVVILCDPVVRAVSDYVHEQYTESYKRFNPPYYRINEQSFELSVFNASGTIDIDNDLVRKGIYSKHLKRWLEYFPKEQIHVVDGNDFSLDPVSEINKIETFLRLPNFLLKTHLDFGPDFFCIAFPGVRCPNMNVKGRQHPDIPEVVLHKLYGFYQPYDIELRHLLNRTFSWMGKDSL</sequence>
<dbReference type="Gene3D" id="3.40.50.300">
    <property type="entry name" value="P-loop containing nucleotide triphosphate hydrolases"/>
    <property type="match status" value="1"/>
</dbReference>
<dbReference type="InterPro" id="IPR000863">
    <property type="entry name" value="Sulfotransferase_dom"/>
</dbReference>
<evidence type="ECO:0000313" key="4">
    <source>
        <dbReference type="Proteomes" id="UP000694865"/>
    </source>
</evidence>
<keyword evidence="2" id="KW-0325">Glycoprotein</keyword>
<protein>
    <submittedName>
        <fullName evidence="5">Heparan sulfate glucosamine 3-O-sulfotransferase 5-like</fullName>
    </submittedName>
</protein>
<gene>
    <name evidence="5" type="primary">LOC100368278</name>
</gene>
<dbReference type="InterPro" id="IPR037359">
    <property type="entry name" value="NST/OST"/>
</dbReference>
<evidence type="ECO:0000256" key="1">
    <source>
        <dbReference type="ARBA" id="ARBA00022679"/>
    </source>
</evidence>
<dbReference type="Pfam" id="PF00685">
    <property type="entry name" value="Sulfotransfer_1"/>
    <property type="match status" value="1"/>
</dbReference>
<dbReference type="SUPFAM" id="SSF52540">
    <property type="entry name" value="P-loop containing nucleoside triphosphate hydrolases"/>
    <property type="match status" value="1"/>
</dbReference>
<organism evidence="4 5">
    <name type="scientific">Saccoglossus kowalevskii</name>
    <name type="common">Acorn worm</name>
    <dbReference type="NCBI Taxonomy" id="10224"/>
    <lineage>
        <taxon>Eukaryota</taxon>
        <taxon>Metazoa</taxon>
        <taxon>Hemichordata</taxon>
        <taxon>Enteropneusta</taxon>
        <taxon>Harrimaniidae</taxon>
        <taxon>Saccoglossus</taxon>
    </lineage>
</organism>
<dbReference type="PANTHER" id="PTHR10605">
    <property type="entry name" value="HEPARAN SULFATE SULFOTRANSFERASE"/>
    <property type="match status" value="1"/>
</dbReference>
<dbReference type="GeneID" id="100368278"/>
<keyword evidence="1" id="KW-0808">Transferase</keyword>
<feature type="domain" description="Sulfotransferase" evidence="3">
    <location>
        <begin position="111"/>
        <end position="300"/>
    </location>
</feature>
<accession>A0ABM0GQK9</accession>
<keyword evidence="4" id="KW-1185">Reference proteome</keyword>
<name>A0ABM0GQK9_SACKO</name>
<proteinExistence type="predicted"/>
<dbReference type="InterPro" id="IPR027417">
    <property type="entry name" value="P-loop_NTPase"/>
</dbReference>
<dbReference type="Proteomes" id="UP000694865">
    <property type="component" value="Unplaced"/>
</dbReference>
<evidence type="ECO:0000256" key="2">
    <source>
        <dbReference type="ARBA" id="ARBA00023180"/>
    </source>
</evidence>
<dbReference type="PANTHER" id="PTHR10605:SF65">
    <property type="entry name" value="GH20068P"/>
    <property type="match status" value="1"/>
</dbReference>
<reference evidence="5" key="1">
    <citation type="submission" date="2025-08" db="UniProtKB">
        <authorList>
            <consortium name="RefSeq"/>
        </authorList>
    </citation>
    <scope>IDENTIFICATION</scope>
    <source>
        <tissue evidence="5">Testes</tissue>
    </source>
</reference>
<evidence type="ECO:0000259" key="3">
    <source>
        <dbReference type="Pfam" id="PF00685"/>
    </source>
</evidence>